<name>A0A9P4M2I3_9PEZI</name>
<evidence type="ECO:0000256" key="1">
    <source>
        <dbReference type="SAM" id="MobiDB-lite"/>
    </source>
</evidence>
<organism evidence="2 3">
    <name type="scientific">Rhizodiscina lignyota</name>
    <dbReference type="NCBI Taxonomy" id="1504668"/>
    <lineage>
        <taxon>Eukaryota</taxon>
        <taxon>Fungi</taxon>
        <taxon>Dikarya</taxon>
        <taxon>Ascomycota</taxon>
        <taxon>Pezizomycotina</taxon>
        <taxon>Dothideomycetes</taxon>
        <taxon>Pleosporomycetidae</taxon>
        <taxon>Aulographales</taxon>
        <taxon>Rhizodiscinaceae</taxon>
        <taxon>Rhizodiscina</taxon>
    </lineage>
</organism>
<dbReference type="SUPFAM" id="SSF48208">
    <property type="entry name" value="Six-hairpin glycosidases"/>
    <property type="match status" value="1"/>
</dbReference>
<dbReference type="OrthoDB" id="4104179at2759"/>
<dbReference type="InterPro" id="IPR053169">
    <property type="entry name" value="MUG_Protein"/>
</dbReference>
<dbReference type="Proteomes" id="UP000799772">
    <property type="component" value="Unassembled WGS sequence"/>
</dbReference>
<dbReference type="AlphaFoldDB" id="A0A9P4M2I3"/>
<keyword evidence="2" id="KW-0326">Glycosidase</keyword>
<dbReference type="Pfam" id="PF03663">
    <property type="entry name" value="Glyco_hydro_76"/>
    <property type="match status" value="1"/>
</dbReference>
<protein>
    <submittedName>
        <fullName evidence="2">Six-hairpin glycosidase</fullName>
    </submittedName>
</protein>
<sequence length="477" mass="52777">MQATYWNGSYWPTTIQWIGAVLDTLLAASDRSFTNALIEYNGKVPGAQSSTSQIQSEIQKYFSQVEAYYSNEDTIQIFGAAYDDAQWVVLEWLEALKFINQYDAYSKSSLGQSDIAKFAHRAHIFYNIVQDQFDTSLCGGGLTWNPALATYKNSITNELFVSSSIGMYLYFPGDSNTDPYPNPRYTSVTNNTLPPLLKLAAHDPLLLDNAKKEWTWFKSQPFRNAQGLIIDGFHISDNQTTCDEPNDMIYTYNQGVMLSGLRQLWEATGDTSYLDDAYDQIWSTINATGWFSLRGDDSGAWAGLGRNGIMEDYCDAPANCSQDAQMFKGIFFHHLDAFCEPLPTETPLIPDLTYTAPSSLASSHASKCDSYVPWVEHNAHAALATRNGSNIIGGWWGAAYGHPHPGQDPWNDPGLLNQSPWACRSQHGCKSGGVHGRNPPQVDEGDARNVQTEGSGLGVVKAASDMILKRPPTYPST</sequence>
<keyword evidence="2" id="KW-0378">Hydrolase</keyword>
<dbReference type="PANTHER" id="PTHR47791">
    <property type="entry name" value="MEIOTICALLY UP-REGULATED GENE 191 PROTEIN"/>
    <property type="match status" value="1"/>
</dbReference>
<accession>A0A9P4M2I3</accession>
<dbReference type="GO" id="GO:0016798">
    <property type="term" value="F:hydrolase activity, acting on glycosyl bonds"/>
    <property type="evidence" value="ECO:0007669"/>
    <property type="project" value="UniProtKB-KW"/>
</dbReference>
<dbReference type="Gene3D" id="1.50.10.20">
    <property type="match status" value="1"/>
</dbReference>
<dbReference type="PANTHER" id="PTHR47791:SF2">
    <property type="entry name" value="ENDO MANNANASE, GH76 FAMILY (EUROFUNG)"/>
    <property type="match status" value="1"/>
</dbReference>
<comment type="caution">
    <text evidence="2">The sequence shown here is derived from an EMBL/GenBank/DDBJ whole genome shotgun (WGS) entry which is preliminary data.</text>
</comment>
<feature type="region of interest" description="Disordered" evidence="1">
    <location>
        <begin position="427"/>
        <end position="450"/>
    </location>
</feature>
<dbReference type="GO" id="GO:0005975">
    <property type="term" value="P:carbohydrate metabolic process"/>
    <property type="evidence" value="ECO:0007669"/>
    <property type="project" value="InterPro"/>
</dbReference>
<dbReference type="EMBL" id="ML978133">
    <property type="protein sequence ID" value="KAF2094678.1"/>
    <property type="molecule type" value="Genomic_DNA"/>
</dbReference>
<dbReference type="InterPro" id="IPR008928">
    <property type="entry name" value="6-hairpin_glycosidase_sf"/>
</dbReference>
<evidence type="ECO:0000313" key="3">
    <source>
        <dbReference type="Proteomes" id="UP000799772"/>
    </source>
</evidence>
<reference evidence="2" key="1">
    <citation type="journal article" date="2020" name="Stud. Mycol.">
        <title>101 Dothideomycetes genomes: a test case for predicting lifestyles and emergence of pathogens.</title>
        <authorList>
            <person name="Haridas S."/>
            <person name="Albert R."/>
            <person name="Binder M."/>
            <person name="Bloem J."/>
            <person name="Labutti K."/>
            <person name="Salamov A."/>
            <person name="Andreopoulos B."/>
            <person name="Baker S."/>
            <person name="Barry K."/>
            <person name="Bills G."/>
            <person name="Bluhm B."/>
            <person name="Cannon C."/>
            <person name="Castanera R."/>
            <person name="Culley D."/>
            <person name="Daum C."/>
            <person name="Ezra D."/>
            <person name="Gonzalez J."/>
            <person name="Henrissat B."/>
            <person name="Kuo A."/>
            <person name="Liang C."/>
            <person name="Lipzen A."/>
            <person name="Lutzoni F."/>
            <person name="Magnuson J."/>
            <person name="Mondo S."/>
            <person name="Nolan M."/>
            <person name="Ohm R."/>
            <person name="Pangilinan J."/>
            <person name="Park H.-J."/>
            <person name="Ramirez L."/>
            <person name="Alfaro M."/>
            <person name="Sun H."/>
            <person name="Tritt A."/>
            <person name="Yoshinaga Y."/>
            <person name="Zwiers L.-H."/>
            <person name="Turgeon B."/>
            <person name="Goodwin S."/>
            <person name="Spatafora J."/>
            <person name="Crous P."/>
            <person name="Grigoriev I."/>
        </authorList>
    </citation>
    <scope>NUCLEOTIDE SEQUENCE</scope>
    <source>
        <strain evidence="2">CBS 133067</strain>
    </source>
</reference>
<proteinExistence type="predicted"/>
<gene>
    <name evidence="2" type="ORF">NA57DRAFT_68277</name>
</gene>
<keyword evidence="3" id="KW-1185">Reference proteome</keyword>
<dbReference type="InterPro" id="IPR005198">
    <property type="entry name" value="Glyco_hydro_76"/>
</dbReference>
<evidence type="ECO:0000313" key="2">
    <source>
        <dbReference type="EMBL" id="KAF2094678.1"/>
    </source>
</evidence>